<accession>A0AAD8QQ17</accession>
<reference evidence="1" key="1">
    <citation type="submission" date="2023-07" db="EMBL/GenBank/DDBJ databases">
        <title>A chromosome-level genome assembly of Lolium multiflorum.</title>
        <authorList>
            <person name="Chen Y."/>
            <person name="Copetti D."/>
            <person name="Kolliker R."/>
            <person name="Studer B."/>
        </authorList>
    </citation>
    <scope>NUCLEOTIDE SEQUENCE</scope>
    <source>
        <strain evidence="1">02402/16</strain>
        <tissue evidence="1">Leaf</tissue>
    </source>
</reference>
<protein>
    <submittedName>
        <fullName evidence="1">Uncharacterized protein</fullName>
    </submittedName>
</protein>
<proteinExistence type="predicted"/>
<evidence type="ECO:0000313" key="1">
    <source>
        <dbReference type="EMBL" id="KAK1606938.1"/>
    </source>
</evidence>
<comment type="caution">
    <text evidence="1">The sequence shown here is derived from an EMBL/GenBank/DDBJ whole genome shotgun (WGS) entry which is preliminary data.</text>
</comment>
<dbReference type="EMBL" id="JAUUTY010000007">
    <property type="protein sequence ID" value="KAK1606938.1"/>
    <property type="molecule type" value="Genomic_DNA"/>
</dbReference>
<dbReference type="Proteomes" id="UP001231189">
    <property type="component" value="Unassembled WGS sequence"/>
</dbReference>
<keyword evidence="2" id="KW-1185">Reference proteome</keyword>
<gene>
    <name evidence="1" type="ORF">QYE76_030611</name>
</gene>
<name>A0AAD8QQ17_LOLMU</name>
<evidence type="ECO:0000313" key="2">
    <source>
        <dbReference type="Proteomes" id="UP001231189"/>
    </source>
</evidence>
<organism evidence="1 2">
    <name type="scientific">Lolium multiflorum</name>
    <name type="common">Italian ryegrass</name>
    <name type="synonym">Lolium perenne subsp. multiflorum</name>
    <dbReference type="NCBI Taxonomy" id="4521"/>
    <lineage>
        <taxon>Eukaryota</taxon>
        <taxon>Viridiplantae</taxon>
        <taxon>Streptophyta</taxon>
        <taxon>Embryophyta</taxon>
        <taxon>Tracheophyta</taxon>
        <taxon>Spermatophyta</taxon>
        <taxon>Magnoliopsida</taxon>
        <taxon>Liliopsida</taxon>
        <taxon>Poales</taxon>
        <taxon>Poaceae</taxon>
        <taxon>BOP clade</taxon>
        <taxon>Pooideae</taxon>
        <taxon>Poodae</taxon>
        <taxon>Poeae</taxon>
        <taxon>Poeae Chloroplast Group 2 (Poeae type)</taxon>
        <taxon>Loliodinae</taxon>
        <taxon>Loliinae</taxon>
        <taxon>Lolium</taxon>
    </lineage>
</organism>
<sequence>MASPYRLKAMGGLQPAGLAPQSPLVRCPARFLTPSRDAVDPLFLDGLHGKRCAGSPTLPAFLLDIPSLSHPPSLDDHG</sequence>
<dbReference type="AlphaFoldDB" id="A0AAD8QQ17"/>